<dbReference type="AlphaFoldDB" id="A0A6C0I6I7"/>
<protein>
    <submittedName>
        <fullName evidence="1">Uncharacterized protein</fullName>
    </submittedName>
</protein>
<organism evidence="1">
    <name type="scientific">viral metagenome</name>
    <dbReference type="NCBI Taxonomy" id="1070528"/>
    <lineage>
        <taxon>unclassified sequences</taxon>
        <taxon>metagenomes</taxon>
        <taxon>organismal metagenomes</taxon>
    </lineage>
</organism>
<evidence type="ECO:0000313" key="1">
    <source>
        <dbReference type="EMBL" id="QHT88419.1"/>
    </source>
</evidence>
<name>A0A6C0I6I7_9ZZZZ</name>
<sequence length="62" mass="7219">MPAPRISFGEWMLTPTQDGQLNEDEVRVVYLEIEKVLQNFSSQINRRELFITVAKCIYEQSG</sequence>
<accession>A0A6C0I6I7</accession>
<reference evidence="1" key="1">
    <citation type="journal article" date="2020" name="Nature">
        <title>Giant virus diversity and host interactions through global metagenomics.</title>
        <authorList>
            <person name="Schulz F."/>
            <person name="Roux S."/>
            <person name="Paez-Espino D."/>
            <person name="Jungbluth S."/>
            <person name="Walsh D.A."/>
            <person name="Denef V.J."/>
            <person name="McMahon K.D."/>
            <person name="Konstantinidis K.T."/>
            <person name="Eloe-Fadrosh E.A."/>
            <person name="Kyrpides N.C."/>
            <person name="Woyke T."/>
        </authorList>
    </citation>
    <scope>NUCLEOTIDE SEQUENCE</scope>
    <source>
        <strain evidence="1">GVMAG-M-3300023184-50</strain>
    </source>
</reference>
<proteinExistence type="predicted"/>
<dbReference type="EMBL" id="MN740116">
    <property type="protein sequence ID" value="QHT88419.1"/>
    <property type="molecule type" value="Genomic_DNA"/>
</dbReference>